<reference evidence="5 6" key="1">
    <citation type="submission" date="2014-04" db="EMBL/GenBank/DDBJ databases">
        <title>Genome evolution of avian class.</title>
        <authorList>
            <person name="Zhang G."/>
            <person name="Li C."/>
        </authorList>
    </citation>
    <scope>NUCLEOTIDE SEQUENCE [LARGE SCALE GENOMIC DNA]</scope>
    <source>
        <strain evidence="5">BGI_AS27</strain>
    </source>
</reference>
<evidence type="ECO:0000256" key="2">
    <source>
        <dbReference type="ARBA" id="ARBA00022658"/>
    </source>
</evidence>
<dbReference type="GO" id="GO:0005085">
    <property type="term" value="F:guanyl-nucleotide exchange factor activity"/>
    <property type="evidence" value="ECO:0007669"/>
    <property type="project" value="UniProtKB-KW"/>
</dbReference>
<keyword evidence="1" id="KW-0597">Phosphoprotein</keyword>
<feature type="non-terminal residue" evidence="5">
    <location>
        <position position="916"/>
    </location>
</feature>
<sequence length="916" mass="105753">GTRDKSGRAVAIITTRNTAWLNPHCNTTELVRLLLYLHSIPRPECQALGLTVLVDARRCSPVPALFKAFSILQVRLELGQRNTSWLAVLVGCKCAFVSSIPVQFELLTSMKSLHKHIDSSQLPLELDGTFPYCHRDWLSFRMKLEHLLQGCQGACAFLQGAIHKVEAGKLPERAEEAAVLLRNYRQLMKNVLEDARLVRLQLEGGALLARLRKEESCVTLTHDYRDALDAASVLYNRVDEGVHRLVMLSNKRIQELELVMEFEKVEECFKEVSSWIENVGRKQLKETINLDDSLEMLLQAQKQFREFDLIASEYCRRGQEALKKMDRWEDFSSVDVHAYRVKLQTYKDQLEEFCTQLDENRHRICETVRLYEFFDKVRQDICCMEEGVKSLLGLIQSLVVYERCVIKCLESYKGQHPDISDARFQEMKELACELKSDKGLKQWKFAWSKCQETKLVFEKKLEAALRTRSILETLEVKPSCTSTPASGKPPPRRMLRKAQSFDLPCGESLCKLLTAGLRTVCWRDRGAASPCQKPRAGAGKWAPLLFPHSMVPLVSYCSKLRHIIDEMVTTEREYVRSLCYIIDSYFPEMERLDLPQDLRGKRSVIFGNLEKLYDFHSQYFLRELESCCNHPLRVSHCFLRHKDQFGMYALYSKNKPKSDSLLASHGNTFFKFKQVQLGDKMDLASYLLKPIQRMSKYALLLKDLIKECSEAQEQELGYLRAAEEMVKFQLRHGNDLLAMDAIRDCDVNLKEQGQLVRQDEFTIWLGRRKCQRHVFLFEDLILFSKPKRIEGGFDVYIYKRSFKTADIGLTENSGDSGLRFEIWFRRRKSNDTYILQASSAETKQAWTSDIAKILWQQAARNKEIRMQEMVSMGVGNKPFLDIKPSEAAINDRAIDYIMKGRGARTRASIAVSLFDH</sequence>
<dbReference type="InterPro" id="IPR052231">
    <property type="entry name" value="Rho_GEF_signaling-related"/>
</dbReference>
<dbReference type="FunFam" id="2.30.29.30:FF:000078">
    <property type="entry name" value="Guanine nucleotide exchange factor DBS"/>
    <property type="match status" value="1"/>
</dbReference>
<dbReference type="SUPFAM" id="SSF50729">
    <property type="entry name" value="PH domain-like"/>
    <property type="match status" value="1"/>
</dbReference>
<dbReference type="InterPro" id="IPR000219">
    <property type="entry name" value="DH_dom"/>
</dbReference>
<dbReference type="Proteomes" id="UP000053286">
    <property type="component" value="Unassembled WGS sequence"/>
</dbReference>
<dbReference type="InterPro" id="IPR035899">
    <property type="entry name" value="DBL_dom_sf"/>
</dbReference>
<evidence type="ECO:0000313" key="5">
    <source>
        <dbReference type="EMBL" id="KFM02715.1"/>
    </source>
</evidence>
<dbReference type="PROSITE" id="PS50003">
    <property type="entry name" value="PH_DOMAIN"/>
    <property type="match status" value="1"/>
</dbReference>
<dbReference type="Pfam" id="PF00621">
    <property type="entry name" value="RhoGEF"/>
    <property type="match status" value="1"/>
</dbReference>
<dbReference type="SMART" id="SM00233">
    <property type="entry name" value="PH"/>
    <property type="match status" value="1"/>
</dbReference>
<dbReference type="CDD" id="cd13242">
    <property type="entry name" value="PH_puratrophin-1"/>
    <property type="match status" value="1"/>
</dbReference>
<name>A0A087QNB1_APTFO</name>
<dbReference type="SUPFAM" id="SSF48065">
    <property type="entry name" value="DBL homology domain (DH-domain)"/>
    <property type="match status" value="1"/>
</dbReference>
<evidence type="ECO:0000259" key="4">
    <source>
        <dbReference type="PROSITE" id="PS50010"/>
    </source>
</evidence>
<organism evidence="5 6">
    <name type="scientific">Aptenodytes forsteri</name>
    <name type="common">Emperor penguin</name>
    <dbReference type="NCBI Taxonomy" id="9233"/>
    <lineage>
        <taxon>Eukaryota</taxon>
        <taxon>Metazoa</taxon>
        <taxon>Chordata</taxon>
        <taxon>Craniata</taxon>
        <taxon>Vertebrata</taxon>
        <taxon>Euteleostomi</taxon>
        <taxon>Archelosauria</taxon>
        <taxon>Archosauria</taxon>
        <taxon>Dinosauria</taxon>
        <taxon>Saurischia</taxon>
        <taxon>Theropoda</taxon>
        <taxon>Coelurosauria</taxon>
        <taxon>Aves</taxon>
        <taxon>Neognathae</taxon>
        <taxon>Neoaves</taxon>
        <taxon>Aequornithes</taxon>
        <taxon>Sphenisciformes</taxon>
        <taxon>Spheniscidae</taxon>
        <taxon>Aptenodytes</taxon>
    </lineage>
</organism>
<evidence type="ECO:0000259" key="3">
    <source>
        <dbReference type="PROSITE" id="PS50003"/>
    </source>
</evidence>
<feature type="domain" description="PH" evidence="3">
    <location>
        <begin position="748"/>
        <end position="855"/>
    </location>
</feature>
<accession>A0A087QNB1</accession>
<proteinExistence type="predicted"/>
<protein>
    <submittedName>
        <fullName evidence="5">Puratrophin-1</fullName>
    </submittedName>
</protein>
<dbReference type="InterPro" id="IPR001849">
    <property type="entry name" value="PH_domain"/>
</dbReference>
<evidence type="ECO:0000256" key="1">
    <source>
        <dbReference type="ARBA" id="ARBA00022553"/>
    </source>
</evidence>
<dbReference type="InterPro" id="IPR036865">
    <property type="entry name" value="CRAL-TRIO_dom_sf"/>
</dbReference>
<dbReference type="EMBL" id="KL225750">
    <property type="protein sequence ID" value="KFM02715.1"/>
    <property type="molecule type" value="Genomic_DNA"/>
</dbReference>
<dbReference type="Gene3D" id="1.20.58.60">
    <property type="match status" value="1"/>
</dbReference>
<dbReference type="PANTHER" id="PTHR45845:SF4">
    <property type="entry name" value="PLECKSTRIN HOMOLOGY DOMAIN CONTAINING, FAMILY G (WITH RHOGEF DOMAIN) MEMBER 4"/>
    <property type="match status" value="1"/>
</dbReference>
<dbReference type="InterPro" id="IPR055251">
    <property type="entry name" value="SOS1_NGEF_PH"/>
</dbReference>
<gene>
    <name evidence="5" type="ORF">AS27_01852</name>
</gene>
<keyword evidence="6" id="KW-1185">Reference proteome</keyword>
<dbReference type="Gene3D" id="2.30.29.30">
    <property type="entry name" value="Pleckstrin-homology domain (PH domain)/Phosphotyrosine-binding domain (PTB)"/>
    <property type="match status" value="1"/>
</dbReference>
<dbReference type="SUPFAM" id="SSF52087">
    <property type="entry name" value="CRAL/TRIO domain"/>
    <property type="match status" value="1"/>
</dbReference>
<feature type="domain" description="DH" evidence="4">
    <location>
        <begin position="559"/>
        <end position="736"/>
    </location>
</feature>
<evidence type="ECO:0000313" key="6">
    <source>
        <dbReference type="Proteomes" id="UP000053286"/>
    </source>
</evidence>
<dbReference type="STRING" id="9233.A0A087QNB1"/>
<keyword evidence="2" id="KW-0344">Guanine-nucleotide releasing factor</keyword>
<dbReference type="Pfam" id="PF22697">
    <property type="entry name" value="SOS1_NGEF_PH"/>
    <property type="match status" value="1"/>
</dbReference>
<dbReference type="PROSITE" id="PS50010">
    <property type="entry name" value="DH_2"/>
    <property type="match status" value="1"/>
</dbReference>
<dbReference type="SMART" id="SM00325">
    <property type="entry name" value="RhoGEF"/>
    <property type="match status" value="1"/>
</dbReference>
<dbReference type="AlphaFoldDB" id="A0A087QNB1"/>
<dbReference type="CDD" id="cd00160">
    <property type="entry name" value="RhoGEF"/>
    <property type="match status" value="1"/>
</dbReference>
<dbReference type="PANTHER" id="PTHR45845">
    <property type="entry name" value="RHO GUANINE NUCLEOTIDE EXCHANGE FACTOR-RELATED"/>
    <property type="match status" value="1"/>
</dbReference>
<dbReference type="InterPro" id="IPR011993">
    <property type="entry name" value="PH-like_dom_sf"/>
</dbReference>
<dbReference type="Gene3D" id="1.20.900.10">
    <property type="entry name" value="Dbl homology (DH) domain"/>
    <property type="match status" value="1"/>
</dbReference>
<feature type="non-terminal residue" evidence="5">
    <location>
        <position position="1"/>
    </location>
</feature>